<evidence type="ECO:0000313" key="1">
    <source>
        <dbReference type="EMBL" id="KAI7804068.1"/>
    </source>
</evidence>
<gene>
    <name evidence="1" type="ORF">IRJ41_023701</name>
</gene>
<accession>A0A9W7TWS0</accession>
<dbReference type="EMBL" id="JAFHDT010000011">
    <property type="protein sequence ID" value="KAI7804068.1"/>
    <property type="molecule type" value="Genomic_DNA"/>
</dbReference>
<sequence length="135" mass="15848">MDSYVNEKLSEWQLDNLIDTFKEHKRRYPASMYKRGGKVFRPTTDEAQWSFIDMQPVHAETLDVIMKEMRVGLLNGDVPTAFAMLMGTIYCLNLQYPHNMRYSFEFLQKVVMKSQPDHCSAQIHVLRNKLLGYPL</sequence>
<comment type="caution">
    <text evidence="1">The sequence shown here is derived from an EMBL/GenBank/DDBJ whole genome shotgun (WGS) entry which is preliminary data.</text>
</comment>
<dbReference type="Proteomes" id="UP001059041">
    <property type="component" value="Linkage Group LG11"/>
</dbReference>
<evidence type="ECO:0000313" key="2">
    <source>
        <dbReference type="Proteomes" id="UP001059041"/>
    </source>
</evidence>
<proteinExistence type="predicted"/>
<reference evidence="1" key="1">
    <citation type="submission" date="2021-02" db="EMBL/GenBank/DDBJ databases">
        <title>Comparative genomics reveals that relaxation of natural selection precedes convergent phenotypic evolution of cavefish.</title>
        <authorList>
            <person name="Peng Z."/>
        </authorList>
    </citation>
    <scope>NUCLEOTIDE SEQUENCE</scope>
    <source>
        <tissue evidence="1">Muscle</tissue>
    </source>
</reference>
<protein>
    <submittedName>
        <fullName evidence="1">Toll-like receptor 13</fullName>
    </submittedName>
</protein>
<name>A0A9W7TWS0_TRIRA</name>
<keyword evidence="1" id="KW-0675">Receptor</keyword>
<dbReference type="AlphaFoldDB" id="A0A9W7TWS0"/>
<keyword evidence="2" id="KW-1185">Reference proteome</keyword>
<organism evidence="1 2">
    <name type="scientific">Triplophysa rosa</name>
    <name type="common">Cave loach</name>
    <dbReference type="NCBI Taxonomy" id="992332"/>
    <lineage>
        <taxon>Eukaryota</taxon>
        <taxon>Metazoa</taxon>
        <taxon>Chordata</taxon>
        <taxon>Craniata</taxon>
        <taxon>Vertebrata</taxon>
        <taxon>Euteleostomi</taxon>
        <taxon>Actinopterygii</taxon>
        <taxon>Neopterygii</taxon>
        <taxon>Teleostei</taxon>
        <taxon>Ostariophysi</taxon>
        <taxon>Cypriniformes</taxon>
        <taxon>Nemacheilidae</taxon>
        <taxon>Triplophysa</taxon>
    </lineage>
</organism>